<dbReference type="Proteomes" id="UP000315389">
    <property type="component" value="Unassembled WGS sequence"/>
</dbReference>
<comment type="caution">
    <text evidence="1">The sequence shown here is derived from an EMBL/GenBank/DDBJ whole genome shotgun (WGS) entry which is preliminary data.</text>
</comment>
<accession>A0A542ZNX3</accession>
<name>A0A542ZNX3_RARFA</name>
<gene>
    <name evidence="1" type="ORF">FB461_1708</name>
</gene>
<evidence type="ECO:0000313" key="1">
    <source>
        <dbReference type="EMBL" id="TQL62074.1"/>
    </source>
</evidence>
<dbReference type="AlphaFoldDB" id="A0A542ZNX3"/>
<proteinExistence type="predicted"/>
<dbReference type="EMBL" id="VFOS01000002">
    <property type="protein sequence ID" value="TQL62074.1"/>
    <property type="molecule type" value="Genomic_DNA"/>
</dbReference>
<evidence type="ECO:0000313" key="2">
    <source>
        <dbReference type="Proteomes" id="UP000315389"/>
    </source>
</evidence>
<reference evidence="1 2" key="1">
    <citation type="submission" date="2019-06" db="EMBL/GenBank/DDBJ databases">
        <title>Sequencing the genomes of 1000 actinobacteria strains.</title>
        <authorList>
            <person name="Klenk H.-P."/>
        </authorList>
    </citation>
    <scope>NUCLEOTIDE SEQUENCE [LARGE SCALE GENOMIC DNA]</scope>
    <source>
        <strain evidence="1 2">DSM 4813</strain>
    </source>
</reference>
<organism evidence="1 2">
    <name type="scientific">Rarobacter faecitabidus</name>
    <dbReference type="NCBI Taxonomy" id="13243"/>
    <lineage>
        <taxon>Bacteria</taxon>
        <taxon>Bacillati</taxon>
        <taxon>Actinomycetota</taxon>
        <taxon>Actinomycetes</taxon>
        <taxon>Micrococcales</taxon>
        <taxon>Rarobacteraceae</taxon>
        <taxon>Rarobacter</taxon>
    </lineage>
</organism>
<sequence length="68" mass="7643">MVLAAAQLMKRGLEFSVGKNPDRGYVLVGEDESFKLWLDELTKRARALDRAQWPALIATWAEQNAPKA</sequence>
<keyword evidence="2" id="KW-1185">Reference proteome</keyword>
<protein>
    <submittedName>
        <fullName evidence="1">Uncharacterized protein</fullName>
    </submittedName>
</protein>